<dbReference type="GO" id="GO:0005886">
    <property type="term" value="C:plasma membrane"/>
    <property type="evidence" value="ECO:0007669"/>
    <property type="project" value="UniProtKB-SubCell"/>
</dbReference>
<dbReference type="Pfam" id="PF00528">
    <property type="entry name" value="BPD_transp_1"/>
    <property type="match status" value="1"/>
</dbReference>
<dbReference type="OrthoDB" id="9815445at2"/>
<feature type="domain" description="ABC transmembrane type-1" evidence="8">
    <location>
        <begin position="71"/>
        <end position="261"/>
    </location>
</feature>
<dbReference type="AlphaFoldDB" id="A0A1I5L0U8"/>
<dbReference type="PANTHER" id="PTHR43744:SF12">
    <property type="entry name" value="ABC TRANSPORTER PERMEASE PROTEIN MG189-RELATED"/>
    <property type="match status" value="1"/>
</dbReference>
<dbReference type="PROSITE" id="PS50928">
    <property type="entry name" value="ABC_TM1"/>
    <property type="match status" value="1"/>
</dbReference>
<evidence type="ECO:0000256" key="4">
    <source>
        <dbReference type="ARBA" id="ARBA00022692"/>
    </source>
</evidence>
<protein>
    <submittedName>
        <fullName evidence="9">Multiple sugar transport system permease protein</fullName>
    </submittedName>
</protein>
<dbReference type="RefSeq" id="WP_090075179.1">
    <property type="nucleotide sequence ID" value="NZ_FOVR01000015.1"/>
</dbReference>
<keyword evidence="6 7" id="KW-0472">Membrane</keyword>
<feature type="transmembrane region" description="Helical" evidence="7">
    <location>
        <begin position="12"/>
        <end position="31"/>
    </location>
</feature>
<dbReference type="GO" id="GO:0055085">
    <property type="term" value="P:transmembrane transport"/>
    <property type="evidence" value="ECO:0007669"/>
    <property type="project" value="InterPro"/>
</dbReference>
<feature type="transmembrane region" description="Helical" evidence="7">
    <location>
        <begin position="240"/>
        <end position="261"/>
    </location>
</feature>
<evidence type="ECO:0000313" key="9">
    <source>
        <dbReference type="EMBL" id="SFO90905.1"/>
    </source>
</evidence>
<proteinExistence type="inferred from homology"/>
<evidence type="ECO:0000259" key="8">
    <source>
        <dbReference type="PROSITE" id="PS50928"/>
    </source>
</evidence>
<keyword evidence="2 7" id="KW-0813">Transport</keyword>
<feature type="transmembrane region" description="Helical" evidence="7">
    <location>
        <begin position="106"/>
        <end position="127"/>
    </location>
</feature>
<gene>
    <name evidence="9" type="ORF">SAMN04488056_11587</name>
</gene>
<organism evidence="9 10">
    <name type="scientific">Cohaesibacter marisflavi</name>
    <dbReference type="NCBI Taxonomy" id="655353"/>
    <lineage>
        <taxon>Bacteria</taxon>
        <taxon>Pseudomonadati</taxon>
        <taxon>Pseudomonadota</taxon>
        <taxon>Alphaproteobacteria</taxon>
        <taxon>Hyphomicrobiales</taxon>
        <taxon>Cohaesibacteraceae</taxon>
    </lineage>
</organism>
<keyword evidence="3" id="KW-1003">Cell membrane</keyword>
<evidence type="ECO:0000256" key="6">
    <source>
        <dbReference type="ARBA" id="ARBA00023136"/>
    </source>
</evidence>
<keyword evidence="5 7" id="KW-1133">Transmembrane helix</keyword>
<accession>A0A1I5L0U8</accession>
<dbReference type="CDD" id="cd06261">
    <property type="entry name" value="TM_PBP2"/>
    <property type="match status" value="1"/>
</dbReference>
<keyword evidence="9" id="KW-0762">Sugar transport</keyword>
<evidence type="ECO:0000313" key="10">
    <source>
        <dbReference type="Proteomes" id="UP000199236"/>
    </source>
</evidence>
<dbReference type="InterPro" id="IPR035906">
    <property type="entry name" value="MetI-like_sf"/>
</dbReference>
<feature type="transmembrane region" description="Helical" evidence="7">
    <location>
        <begin position="70"/>
        <end position="94"/>
    </location>
</feature>
<dbReference type="Proteomes" id="UP000199236">
    <property type="component" value="Unassembled WGS sequence"/>
</dbReference>
<dbReference type="SUPFAM" id="SSF161098">
    <property type="entry name" value="MetI-like"/>
    <property type="match status" value="1"/>
</dbReference>
<dbReference type="InterPro" id="IPR000515">
    <property type="entry name" value="MetI-like"/>
</dbReference>
<keyword evidence="10" id="KW-1185">Reference proteome</keyword>
<feature type="transmembrane region" description="Helical" evidence="7">
    <location>
        <begin position="139"/>
        <end position="160"/>
    </location>
</feature>
<dbReference type="Gene3D" id="1.10.3720.10">
    <property type="entry name" value="MetI-like"/>
    <property type="match status" value="1"/>
</dbReference>
<sequence length="276" mass="30349">MIAARYLSRAVSLGLLLLGAAIILLPFFWMISLSLKPADEIFQDSIQLLPSHFEWNNYVVAFTKMPLWRFLINGIIVCCGILILQILIAVPCAYALTQRDFRGKAIVMGMVLAGLLVPYHVTAIPLFLGLSQLRLLDSYAALILPFIASVFGIFLFRQFFATIPKDLIDAARVDGLSEMSIVWRIAFPLAWPAATAFAVFSVVAHWNDLFWPLIAVSSPELATPPRGILFFRDVEAGSSFGPLMAATAIVTAPLVLVFLMAQRAFIQGLTMTGLKG</sequence>
<reference evidence="9 10" key="1">
    <citation type="submission" date="2016-10" db="EMBL/GenBank/DDBJ databases">
        <authorList>
            <person name="de Groot N.N."/>
        </authorList>
    </citation>
    <scope>NUCLEOTIDE SEQUENCE [LARGE SCALE GENOMIC DNA]</scope>
    <source>
        <strain evidence="9 10">CGMCC 1.9157</strain>
    </source>
</reference>
<evidence type="ECO:0000256" key="1">
    <source>
        <dbReference type="ARBA" id="ARBA00004651"/>
    </source>
</evidence>
<dbReference type="STRING" id="655353.SAMN04488056_11587"/>
<comment type="similarity">
    <text evidence="7">Belongs to the binding-protein-dependent transport system permease family.</text>
</comment>
<evidence type="ECO:0000256" key="2">
    <source>
        <dbReference type="ARBA" id="ARBA00022448"/>
    </source>
</evidence>
<evidence type="ECO:0000256" key="5">
    <source>
        <dbReference type="ARBA" id="ARBA00022989"/>
    </source>
</evidence>
<keyword evidence="4 7" id="KW-0812">Transmembrane</keyword>
<name>A0A1I5L0U8_9HYPH</name>
<evidence type="ECO:0000256" key="3">
    <source>
        <dbReference type="ARBA" id="ARBA00022475"/>
    </source>
</evidence>
<feature type="transmembrane region" description="Helical" evidence="7">
    <location>
        <begin position="181"/>
        <end position="203"/>
    </location>
</feature>
<dbReference type="EMBL" id="FOVR01000015">
    <property type="protein sequence ID" value="SFO90905.1"/>
    <property type="molecule type" value="Genomic_DNA"/>
</dbReference>
<evidence type="ECO:0000256" key="7">
    <source>
        <dbReference type="RuleBase" id="RU363032"/>
    </source>
</evidence>
<dbReference type="PANTHER" id="PTHR43744">
    <property type="entry name" value="ABC TRANSPORTER PERMEASE PROTEIN MG189-RELATED-RELATED"/>
    <property type="match status" value="1"/>
</dbReference>
<comment type="subcellular location">
    <subcellularLocation>
        <location evidence="1 7">Cell membrane</location>
        <topology evidence="1 7">Multi-pass membrane protein</topology>
    </subcellularLocation>
</comment>